<dbReference type="EMBL" id="JAOTIF010000004">
    <property type="protein sequence ID" value="MCU7549218.1"/>
    <property type="molecule type" value="Genomic_DNA"/>
</dbReference>
<comment type="caution">
    <text evidence="3">The sequence shown here is derived from an EMBL/GenBank/DDBJ whole genome shotgun (WGS) entry which is preliminary data.</text>
</comment>
<keyword evidence="4" id="KW-1185">Reference proteome</keyword>
<evidence type="ECO:0000313" key="4">
    <source>
        <dbReference type="Proteomes" id="UP001155483"/>
    </source>
</evidence>
<reference evidence="3" key="2">
    <citation type="submission" date="2023-04" db="EMBL/GenBank/DDBJ databases">
        <title>Paracnuella aquatica gen. nov., sp. nov., a member of the family Chitinophagaceae isolated from a hot spring.</title>
        <authorList>
            <person name="Wang C."/>
        </authorList>
    </citation>
    <scope>NUCLEOTIDE SEQUENCE</scope>
    <source>
        <strain evidence="3">LB-8</strain>
    </source>
</reference>
<feature type="domain" description="HTH cro/C1-type" evidence="2">
    <location>
        <begin position="7"/>
        <end position="61"/>
    </location>
</feature>
<evidence type="ECO:0000256" key="1">
    <source>
        <dbReference type="ARBA" id="ARBA00023125"/>
    </source>
</evidence>
<keyword evidence="1" id="KW-0238">DNA-binding</keyword>
<name>A0A9X3BHV1_9BACT</name>
<reference evidence="3" key="1">
    <citation type="submission" date="2022-09" db="EMBL/GenBank/DDBJ databases">
        <authorList>
            <person name="Yuan C."/>
            <person name="Ke Z."/>
        </authorList>
    </citation>
    <scope>NUCLEOTIDE SEQUENCE</scope>
    <source>
        <strain evidence="3">LB-8</strain>
    </source>
</reference>
<dbReference type="AlphaFoldDB" id="A0A9X3BHV1"/>
<dbReference type="PROSITE" id="PS50943">
    <property type="entry name" value="HTH_CROC1"/>
    <property type="match status" value="1"/>
</dbReference>
<sequence>MHLGKTIKKIREPKGLLQKQVAAQLGISQTTNNKLKNEGGEPSVKELQKLATLFNMTVHQILNYEGEVPGEVAIENKPGFEHLKLLNQLDEEDKQTVFKIIDTMLTKKKLKDFF</sequence>
<dbReference type="Pfam" id="PF01381">
    <property type="entry name" value="HTH_3"/>
    <property type="match status" value="1"/>
</dbReference>
<dbReference type="Gene3D" id="1.10.260.40">
    <property type="entry name" value="lambda repressor-like DNA-binding domains"/>
    <property type="match status" value="1"/>
</dbReference>
<evidence type="ECO:0000313" key="3">
    <source>
        <dbReference type="EMBL" id="MCU7549218.1"/>
    </source>
</evidence>
<dbReference type="InterPro" id="IPR001387">
    <property type="entry name" value="Cro/C1-type_HTH"/>
</dbReference>
<gene>
    <name evidence="3" type="ORF">OCK74_08830</name>
</gene>
<protein>
    <submittedName>
        <fullName evidence="3">Helix-turn-helix domain-containing protein</fullName>
    </submittedName>
</protein>
<dbReference type="PANTHER" id="PTHR46558">
    <property type="entry name" value="TRACRIPTIONAL REGULATORY PROTEIN-RELATED-RELATED"/>
    <property type="match status" value="1"/>
</dbReference>
<dbReference type="CDD" id="cd00093">
    <property type="entry name" value="HTH_XRE"/>
    <property type="match status" value="1"/>
</dbReference>
<evidence type="ECO:0000259" key="2">
    <source>
        <dbReference type="PROSITE" id="PS50943"/>
    </source>
</evidence>
<dbReference type="SMART" id="SM00530">
    <property type="entry name" value="HTH_XRE"/>
    <property type="match status" value="1"/>
</dbReference>
<dbReference type="PANTHER" id="PTHR46558:SF4">
    <property type="entry name" value="DNA-BIDING PHAGE PROTEIN"/>
    <property type="match status" value="1"/>
</dbReference>
<dbReference type="SUPFAM" id="SSF47413">
    <property type="entry name" value="lambda repressor-like DNA-binding domains"/>
    <property type="match status" value="1"/>
</dbReference>
<organism evidence="3 4">
    <name type="scientific">Paraflavisolibacter caeni</name>
    <dbReference type="NCBI Taxonomy" id="2982496"/>
    <lineage>
        <taxon>Bacteria</taxon>
        <taxon>Pseudomonadati</taxon>
        <taxon>Bacteroidota</taxon>
        <taxon>Chitinophagia</taxon>
        <taxon>Chitinophagales</taxon>
        <taxon>Chitinophagaceae</taxon>
        <taxon>Paraflavisolibacter</taxon>
    </lineage>
</organism>
<dbReference type="RefSeq" id="WP_279296659.1">
    <property type="nucleotide sequence ID" value="NZ_JAOTIF010000004.1"/>
</dbReference>
<accession>A0A9X3BHV1</accession>
<proteinExistence type="predicted"/>
<dbReference type="Proteomes" id="UP001155483">
    <property type="component" value="Unassembled WGS sequence"/>
</dbReference>
<dbReference type="InterPro" id="IPR010982">
    <property type="entry name" value="Lambda_DNA-bd_dom_sf"/>
</dbReference>
<dbReference type="GO" id="GO:0003677">
    <property type="term" value="F:DNA binding"/>
    <property type="evidence" value="ECO:0007669"/>
    <property type="project" value="UniProtKB-KW"/>
</dbReference>